<dbReference type="Pfam" id="PF13499">
    <property type="entry name" value="EF-hand_7"/>
    <property type="match status" value="1"/>
</dbReference>
<feature type="domain" description="EF-hand" evidence="3">
    <location>
        <begin position="49"/>
        <end position="84"/>
    </location>
</feature>
<dbReference type="PROSITE" id="PS00018">
    <property type="entry name" value="EF_HAND_1"/>
    <property type="match status" value="1"/>
</dbReference>
<feature type="domain" description="EF-hand" evidence="3">
    <location>
        <begin position="13"/>
        <end position="48"/>
    </location>
</feature>
<protein>
    <recommendedName>
        <fullName evidence="3">EF-hand domain-containing protein</fullName>
    </recommendedName>
</protein>
<dbReference type="GO" id="GO:0005509">
    <property type="term" value="F:calcium ion binding"/>
    <property type="evidence" value="ECO:0007669"/>
    <property type="project" value="InterPro"/>
</dbReference>
<evidence type="ECO:0000313" key="5">
    <source>
        <dbReference type="EMBL" id="CAF3906237.1"/>
    </source>
</evidence>
<evidence type="ECO:0000259" key="3">
    <source>
        <dbReference type="PROSITE" id="PS50222"/>
    </source>
</evidence>
<gene>
    <name evidence="5" type="ORF">JBS370_LOCUS21150</name>
    <name evidence="4" type="ORF">ZHD862_LOCUS12974</name>
</gene>
<evidence type="ECO:0000313" key="4">
    <source>
        <dbReference type="EMBL" id="CAF1009758.1"/>
    </source>
</evidence>
<dbReference type="EMBL" id="CAJOBD010002761">
    <property type="protein sequence ID" value="CAF3906237.1"/>
    <property type="molecule type" value="Genomic_DNA"/>
</dbReference>
<proteinExistence type="predicted"/>
<dbReference type="SMART" id="SM00054">
    <property type="entry name" value="EFh"/>
    <property type="match status" value="2"/>
</dbReference>
<evidence type="ECO:0000256" key="2">
    <source>
        <dbReference type="ARBA" id="ARBA00022837"/>
    </source>
</evidence>
<keyword evidence="1" id="KW-0677">Repeat</keyword>
<dbReference type="InterPro" id="IPR018247">
    <property type="entry name" value="EF_Hand_1_Ca_BS"/>
</dbReference>
<dbReference type="Proteomes" id="UP000663836">
    <property type="component" value="Unassembled WGS sequence"/>
</dbReference>
<dbReference type="SUPFAM" id="SSF47473">
    <property type="entry name" value="EF-hand"/>
    <property type="match status" value="1"/>
</dbReference>
<dbReference type="InterPro" id="IPR011992">
    <property type="entry name" value="EF-hand-dom_pair"/>
</dbReference>
<dbReference type="InterPro" id="IPR002048">
    <property type="entry name" value="EF_hand_dom"/>
</dbReference>
<comment type="caution">
    <text evidence="4">The sequence shown here is derived from an EMBL/GenBank/DDBJ whole genome shotgun (WGS) entry which is preliminary data.</text>
</comment>
<evidence type="ECO:0000313" key="6">
    <source>
        <dbReference type="Proteomes" id="UP000663864"/>
    </source>
</evidence>
<dbReference type="PROSITE" id="PS50222">
    <property type="entry name" value="EF_HAND_2"/>
    <property type="match status" value="2"/>
</dbReference>
<sequence length="93" mass="10676">MASDSVIGRLQPTQVIELTKAFMEFDINGNGFITFDEMKEALRRANMPRPDAEIHQVMSKIDFNRDGMASFDEFMKFMANISNPSQCQNPPWK</sequence>
<dbReference type="InterPro" id="IPR050145">
    <property type="entry name" value="Centrin_CML-like"/>
</dbReference>
<keyword evidence="2" id="KW-0106">Calcium</keyword>
<evidence type="ECO:0000256" key="1">
    <source>
        <dbReference type="ARBA" id="ARBA00022737"/>
    </source>
</evidence>
<name>A0A814HGI5_9BILA</name>
<reference evidence="4" key="1">
    <citation type="submission" date="2021-02" db="EMBL/GenBank/DDBJ databases">
        <authorList>
            <person name="Nowell W R."/>
        </authorList>
    </citation>
    <scope>NUCLEOTIDE SEQUENCE</scope>
</reference>
<dbReference type="CDD" id="cd00051">
    <property type="entry name" value="EFh"/>
    <property type="match status" value="1"/>
</dbReference>
<organism evidence="4 6">
    <name type="scientific">Rotaria sordida</name>
    <dbReference type="NCBI Taxonomy" id="392033"/>
    <lineage>
        <taxon>Eukaryota</taxon>
        <taxon>Metazoa</taxon>
        <taxon>Spiralia</taxon>
        <taxon>Gnathifera</taxon>
        <taxon>Rotifera</taxon>
        <taxon>Eurotatoria</taxon>
        <taxon>Bdelloidea</taxon>
        <taxon>Philodinida</taxon>
        <taxon>Philodinidae</taxon>
        <taxon>Rotaria</taxon>
    </lineage>
</organism>
<dbReference type="Proteomes" id="UP000663864">
    <property type="component" value="Unassembled WGS sequence"/>
</dbReference>
<dbReference type="EMBL" id="CAJNOT010000522">
    <property type="protein sequence ID" value="CAF1009758.1"/>
    <property type="molecule type" value="Genomic_DNA"/>
</dbReference>
<dbReference type="Gene3D" id="1.10.238.10">
    <property type="entry name" value="EF-hand"/>
    <property type="match status" value="1"/>
</dbReference>
<accession>A0A814HGI5</accession>
<dbReference type="PANTHER" id="PTHR23050">
    <property type="entry name" value="CALCIUM BINDING PROTEIN"/>
    <property type="match status" value="1"/>
</dbReference>
<dbReference type="AlphaFoldDB" id="A0A814HGI5"/>